<feature type="compositionally biased region" description="Basic and acidic residues" evidence="5">
    <location>
        <begin position="286"/>
        <end position="313"/>
    </location>
</feature>
<evidence type="ECO:0000256" key="5">
    <source>
        <dbReference type="SAM" id="MobiDB-lite"/>
    </source>
</evidence>
<organism evidence="7 8">
    <name type="scientific">Halocaridina rubra</name>
    <name type="common">Hawaiian red shrimp</name>
    <dbReference type="NCBI Taxonomy" id="373956"/>
    <lineage>
        <taxon>Eukaryota</taxon>
        <taxon>Metazoa</taxon>
        <taxon>Ecdysozoa</taxon>
        <taxon>Arthropoda</taxon>
        <taxon>Crustacea</taxon>
        <taxon>Multicrustacea</taxon>
        <taxon>Malacostraca</taxon>
        <taxon>Eumalacostraca</taxon>
        <taxon>Eucarida</taxon>
        <taxon>Decapoda</taxon>
        <taxon>Pleocyemata</taxon>
        <taxon>Caridea</taxon>
        <taxon>Atyoidea</taxon>
        <taxon>Atyidae</taxon>
        <taxon>Halocaridina</taxon>
    </lineage>
</organism>
<dbReference type="PANTHER" id="PTHR13798">
    <property type="entry name" value="RNA BINDING MOTIF RBM PROTEIN -RELATED"/>
    <property type="match status" value="1"/>
</dbReference>
<dbReference type="InterPro" id="IPR052285">
    <property type="entry name" value="NEXT_complex_subunit"/>
</dbReference>
<evidence type="ECO:0000313" key="7">
    <source>
        <dbReference type="EMBL" id="KAK7086078.1"/>
    </source>
</evidence>
<dbReference type="CDD" id="cd12336">
    <property type="entry name" value="RRM_RBM7_like"/>
    <property type="match status" value="1"/>
</dbReference>
<sequence length="334" mass="38421">MTSDEEKTVWVGNLHDNVEEDILFELFLQVGPLDYVKIPKDRYTGKKKNFAFVCFKHECSVPYAIAAMDDIELFGRNLKVQSRHLQTLQAQGLASYGPGGIHSLDPFEKSAPTGQSCQQQAAYMPQQGSLLGSAPMNIPAHLLGNIPPHILALAQQQVAELNTNHMNPLSSNPTLNARLRQGDDRFGSAHYSMNNPNTSGNSYQKYTHDQGNWNRKRSTVDNKTMQSLKSRFDEDEMVAQNSRDLAHLQERQGYFDRNRIDAHSKSGESRNHLDRDFSGRSHNRDHRQQPYDSHQDRNHNRHSYDSYRGRRESNNSYHNNRYNRGYRNAYNSRR</sequence>
<proteinExistence type="predicted"/>
<dbReference type="PANTHER" id="PTHR13798:SF11">
    <property type="entry name" value="RNA-BINDING PROTEIN 7-RELATED"/>
    <property type="match status" value="1"/>
</dbReference>
<evidence type="ECO:0000256" key="1">
    <source>
        <dbReference type="ARBA" id="ARBA00004642"/>
    </source>
</evidence>
<feature type="region of interest" description="Disordered" evidence="5">
    <location>
        <begin position="192"/>
        <end position="222"/>
    </location>
</feature>
<comment type="subcellular location">
    <subcellularLocation>
        <location evidence="1">Nucleus</location>
        <location evidence="1">Nucleoplasm</location>
    </subcellularLocation>
</comment>
<evidence type="ECO:0000313" key="8">
    <source>
        <dbReference type="Proteomes" id="UP001381693"/>
    </source>
</evidence>
<dbReference type="InterPro" id="IPR012677">
    <property type="entry name" value="Nucleotide-bd_a/b_plait_sf"/>
</dbReference>
<dbReference type="SMART" id="SM00360">
    <property type="entry name" value="RRM"/>
    <property type="match status" value="1"/>
</dbReference>
<feature type="compositionally biased region" description="Polar residues" evidence="5">
    <location>
        <begin position="192"/>
        <end position="213"/>
    </location>
</feature>
<comment type="caution">
    <text evidence="7">The sequence shown here is derived from an EMBL/GenBank/DDBJ whole genome shotgun (WGS) entry which is preliminary data.</text>
</comment>
<protein>
    <submittedName>
        <fullName evidence="7">Poly(U) RNA binding</fullName>
    </submittedName>
</protein>
<dbReference type="AlphaFoldDB" id="A0AAN9AEN0"/>
<accession>A0AAN9AEN0</accession>
<feature type="domain" description="RRM" evidence="6">
    <location>
        <begin position="7"/>
        <end position="81"/>
    </location>
</feature>
<evidence type="ECO:0000256" key="3">
    <source>
        <dbReference type="ARBA" id="ARBA00023242"/>
    </source>
</evidence>
<name>A0AAN9AEN0_HALRR</name>
<keyword evidence="3" id="KW-0539">Nucleus</keyword>
<dbReference type="InterPro" id="IPR035979">
    <property type="entry name" value="RBD_domain_sf"/>
</dbReference>
<reference evidence="7 8" key="1">
    <citation type="submission" date="2023-11" db="EMBL/GenBank/DDBJ databases">
        <title>Halocaridina rubra genome assembly.</title>
        <authorList>
            <person name="Smith C."/>
        </authorList>
    </citation>
    <scope>NUCLEOTIDE SEQUENCE [LARGE SCALE GENOMIC DNA]</scope>
    <source>
        <strain evidence="7">EP-1</strain>
        <tissue evidence="7">Whole</tissue>
    </source>
</reference>
<keyword evidence="2 4" id="KW-0694">RNA-binding</keyword>
<dbReference type="Gene3D" id="3.30.70.330">
    <property type="match status" value="1"/>
</dbReference>
<feature type="compositionally biased region" description="Low complexity" evidence="5">
    <location>
        <begin position="314"/>
        <end position="334"/>
    </location>
</feature>
<dbReference type="EMBL" id="JAXCGZ010000384">
    <property type="protein sequence ID" value="KAK7086078.1"/>
    <property type="molecule type" value="Genomic_DNA"/>
</dbReference>
<gene>
    <name evidence="7" type="primary">RBM11</name>
    <name evidence="7" type="ORF">SK128_006169</name>
</gene>
<dbReference type="GO" id="GO:0005654">
    <property type="term" value="C:nucleoplasm"/>
    <property type="evidence" value="ECO:0007669"/>
    <property type="project" value="UniProtKB-SubCell"/>
</dbReference>
<feature type="region of interest" description="Disordered" evidence="5">
    <location>
        <begin position="257"/>
        <end position="334"/>
    </location>
</feature>
<evidence type="ECO:0000256" key="2">
    <source>
        <dbReference type="ARBA" id="ARBA00022884"/>
    </source>
</evidence>
<dbReference type="GO" id="GO:0003727">
    <property type="term" value="F:single-stranded RNA binding"/>
    <property type="evidence" value="ECO:0007669"/>
    <property type="project" value="TreeGrafter"/>
</dbReference>
<dbReference type="Proteomes" id="UP001381693">
    <property type="component" value="Unassembled WGS sequence"/>
</dbReference>
<dbReference type="InterPro" id="IPR000504">
    <property type="entry name" value="RRM_dom"/>
</dbReference>
<keyword evidence="8" id="KW-1185">Reference proteome</keyword>
<dbReference type="GO" id="GO:0000381">
    <property type="term" value="P:regulation of alternative mRNA splicing, via spliceosome"/>
    <property type="evidence" value="ECO:0007669"/>
    <property type="project" value="TreeGrafter"/>
</dbReference>
<feature type="compositionally biased region" description="Basic and acidic residues" evidence="5">
    <location>
        <begin position="257"/>
        <end position="279"/>
    </location>
</feature>
<dbReference type="Pfam" id="PF00076">
    <property type="entry name" value="RRM_1"/>
    <property type="match status" value="1"/>
</dbReference>
<evidence type="ECO:0000259" key="6">
    <source>
        <dbReference type="PROSITE" id="PS50102"/>
    </source>
</evidence>
<dbReference type="SUPFAM" id="SSF54928">
    <property type="entry name" value="RNA-binding domain, RBD"/>
    <property type="match status" value="1"/>
</dbReference>
<evidence type="ECO:0000256" key="4">
    <source>
        <dbReference type="PROSITE-ProRule" id="PRU00176"/>
    </source>
</evidence>
<dbReference type="PROSITE" id="PS50102">
    <property type="entry name" value="RRM"/>
    <property type="match status" value="1"/>
</dbReference>